<keyword evidence="7" id="KW-1185">Reference proteome</keyword>
<sequence>MFPTCTIKRCCLASFLCINTIFSLFGASMLIVSCIVRFDQHTMDKYLDYASFQLAMKISNVSAQVPTSLNMGETLTIIFIVFVTIGIVFLLLGVLGTIGAVRKVKALLVTYSVSLILFLVLEVICVVLMTTIGDKIEGWIKDSLKGSIRDDYVGINGNDTSTLRWNFIMHSFKCCGADNYLDFERAKKWSPNKPNGGIIQRTQEIPFACCKDKTDQVCVRSPSSQNSHIDKGCYHALRDWFVNRTGVFVGIGATVLAIQLMLVVFVFIICCTLRKQSDHKENEENDAIQPDRVSQEHFLSPKPIMIYPRNPAYSYYDSSVEIYPSHSFRERTYHNNQPIDGHHYVDRYMGSLRSNQSYGETYQRTPSRTSFASLYSSNVQFPKAGKEKQKRTAVFGILCYCGGPPPE</sequence>
<dbReference type="PANTHER" id="PTHR19282:SF477">
    <property type="entry name" value="TETRASPANIN"/>
    <property type="match status" value="1"/>
</dbReference>
<dbReference type="InterPro" id="IPR008952">
    <property type="entry name" value="Tetraspanin_EC2_sf"/>
</dbReference>
<evidence type="ECO:0000256" key="1">
    <source>
        <dbReference type="ARBA" id="ARBA00004141"/>
    </source>
</evidence>
<feature type="transmembrane region" description="Helical" evidence="5">
    <location>
        <begin position="77"/>
        <end position="101"/>
    </location>
</feature>
<evidence type="ECO:0000256" key="4">
    <source>
        <dbReference type="ARBA" id="ARBA00023136"/>
    </source>
</evidence>
<comment type="subcellular location">
    <subcellularLocation>
        <location evidence="1">Membrane</location>
        <topology evidence="1">Multi-pass membrane protein</topology>
    </subcellularLocation>
</comment>
<reference evidence="6 7" key="1">
    <citation type="submission" date="2024-11" db="EMBL/GenBank/DDBJ databases">
        <title>Chromosome-level genome assembly of the freshwater bivalve Anodonta woodiana.</title>
        <authorList>
            <person name="Chen X."/>
        </authorList>
    </citation>
    <scope>NUCLEOTIDE SEQUENCE [LARGE SCALE GENOMIC DNA]</scope>
    <source>
        <strain evidence="6">MN2024</strain>
        <tissue evidence="6">Gills</tissue>
    </source>
</reference>
<feature type="transmembrane region" description="Helical" evidence="5">
    <location>
        <begin position="247"/>
        <end position="270"/>
    </location>
</feature>
<evidence type="ECO:0000256" key="3">
    <source>
        <dbReference type="ARBA" id="ARBA00022989"/>
    </source>
</evidence>
<dbReference type="Proteomes" id="UP001634394">
    <property type="component" value="Unassembled WGS sequence"/>
</dbReference>
<dbReference type="Pfam" id="PF00335">
    <property type="entry name" value="Tetraspanin"/>
    <property type="match status" value="1"/>
</dbReference>
<dbReference type="SUPFAM" id="SSF48652">
    <property type="entry name" value="Tetraspanin"/>
    <property type="match status" value="1"/>
</dbReference>
<gene>
    <name evidence="6" type="ORF">ACJMK2_026977</name>
</gene>
<comment type="caution">
    <text evidence="6">The sequence shown here is derived from an EMBL/GenBank/DDBJ whole genome shotgun (WGS) entry which is preliminary data.</text>
</comment>
<dbReference type="AlphaFoldDB" id="A0ABD3XN24"/>
<evidence type="ECO:0000313" key="7">
    <source>
        <dbReference type="Proteomes" id="UP001634394"/>
    </source>
</evidence>
<dbReference type="EMBL" id="JBJQND010000002">
    <property type="protein sequence ID" value="KAL3887021.1"/>
    <property type="molecule type" value="Genomic_DNA"/>
</dbReference>
<dbReference type="GO" id="GO:0016020">
    <property type="term" value="C:membrane"/>
    <property type="evidence" value="ECO:0007669"/>
    <property type="project" value="UniProtKB-SubCell"/>
</dbReference>
<dbReference type="Gene3D" id="1.10.1450.10">
    <property type="entry name" value="Tetraspanin"/>
    <property type="match status" value="1"/>
</dbReference>
<dbReference type="CDD" id="cd03156">
    <property type="entry name" value="uroplakin_I_like_LEL"/>
    <property type="match status" value="1"/>
</dbReference>
<evidence type="ECO:0000313" key="6">
    <source>
        <dbReference type="EMBL" id="KAL3887021.1"/>
    </source>
</evidence>
<organism evidence="6 7">
    <name type="scientific">Sinanodonta woodiana</name>
    <name type="common">Chinese pond mussel</name>
    <name type="synonym">Anodonta woodiana</name>
    <dbReference type="NCBI Taxonomy" id="1069815"/>
    <lineage>
        <taxon>Eukaryota</taxon>
        <taxon>Metazoa</taxon>
        <taxon>Spiralia</taxon>
        <taxon>Lophotrochozoa</taxon>
        <taxon>Mollusca</taxon>
        <taxon>Bivalvia</taxon>
        <taxon>Autobranchia</taxon>
        <taxon>Heteroconchia</taxon>
        <taxon>Palaeoheterodonta</taxon>
        <taxon>Unionida</taxon>
        <taxon>Unionoidea</taxon>
        <taxon>Unionidae</taxon>
        <taxon>Unioninae</taxon>
        <taxon>Sinanodonta</taxon>
    </lineage>
</organism>
<evidence type="ECO:0000256" key="5">
    <source>
        <dbReference type="SAM" id="Phobius"/>
    </source>
</evidence>
<keyword evidence="4 5" id="KW-0472">Membrane</keyword>
<accession>A0ABD3XN24</accession>
<feature type="transmembrane region" description="Helical" evidence="5">
    <location>
        <begin position="12"/>
        <end position="38"/>
    </location>
</feature>
<proteinExistence type="predicted"/>
<dbReference type="InterPro" id="IPR018499">
    <property type="entry name" value="Tetraspanin/Peripherin"/>
</dbReference>
<feature type="transmembrane region" description="Helical" evidence="5">
    <location>
        <begin position="108"/>
        <end position="132"/>
    </location>
</feature>
<keyword evidence="3 5" id="KW-1133">Transmembrane helix</keyword>
<dbReference type="PRINTS" id="PR00259">
    <property type="entry name" value="TMFOUR"/>
</dbReference>
<evidence type="ECO:0000256" key="2">
    <source>
        <dbReference type="ARBA" id="ARBA00022692"/>
    </source>
</evidence>
<protein>
    <recommendedName>
        <fullName evidence="8">Tetraspanin</fullName>
    </recommendedName>
</protein>
<name>A0ABD3XN24_SINWO</name>
<dbReference type="PANTHER" id="PTHR19282">
    <property type="entry name" value="TETRASPANIN"/>
    <property type="match status" value="1"/>
</dbReference>
<keyword evidence="2 5" id="KW-0812">Transmembrane</keyword>
<evidence type="ECO:0008006" key="8">
    <source>
        <dbReference type="Google" id="ProtNLM"/>
    </source>
</evidence>